<evidence type="ECO:0000256" key="1">
    <source>
        <dbReference type="SAM" id="Phobius"/>
    </source>
</evidence>
<evidence type="ECO:0000313" key="3">
    <source>
        <dbReference type="Proteomes" id="UP000218811"/>
    </source>
</evidence>
<keyword evidence="1" id="KW-1133">Transmembrane helix</keyword>
<proteinExistence type="predicted"/>
<evidence type="ECO:0000313" key="2">
    <source>
        <dbReference type="EMBL" id="PCH45009.1"/>
    </source>
</evidence>
<keyword evidence="3" id="KW-1185">Reference proteome</keyword>
<dbReference type="AlphaFoldDB" id="A0A2H3K1F3"/>
<organism evidence="2 3">
    <name type="scientific">Wolfiporia cocos (strain MD-104)</name>
    <name type="common">Brown rot fungus</name>
    <dbReference type="NCBI Taxonomy" id="742152"/>
    <lineage>
        <taxon>Eukaryota</taxon>
        <taxon>Fungi</taxon>
        <taxon>Dikarya</taxon>
        <taxon>Basidiomycota</taxon>
        <taxon>Agaricomycotina</taxon>
        <taxon>Agaricomycetes</taxon>
        <taxon>Polyporales</taxon>
        <taxon>Phaeolaceae</taxon>
        <taxon>Wolfiporia</taxon>
    </lineage>
</organism>
<sequence length="92" mass="10498">MFDDPKARRGQSPTYWLALWWCLGLYIACRAWFHQPPATEVVPRGYSYHFGDLSQQGYAEALRIPARSLSSVPPPRGYVLMDRTYSSSSIAQ</sequence>
<accession>A0A2H3K1F3</accession>
<gene>
    <name evidence="2" type="ORF">WOLCODRAFT_155027</name>
</gene>
<keyword evidence="1" id="KW-0472">Membrane</keyword>
<dbReference type="Proteomes" id="UP000218811">
    <property type="component" value="Unassembled WGS sequence"/>
</dbReference>
<feature type="transmembrane region" description="Helical" evidence="1">
    <location>
        <begin position="15"/>
        <end position="33"/>
    </location>
</feature>
<dbReference type="EMBL" id="KB468168">
    <property type="protein sequence ID" value="PCH45009.1"/>
    <property type="molecule type" value="Genomic_DNA"/>
</dbReference>
<keyword evidence="1" id="KW-0812">Transmembrane</keyword>
<reference evidence="2 3" key="1">
    <citation type="journal article" date="2012" name="Science">
        <title>The Paleozoic origin of enzymatic lignin decomposition reconstructed from 31 fungal genomes.</title>
        <authorList>
            <person name="Floudas D."/>
            <person name="Binder M."/>
            <person name="Riley R."/>
            <person name="Barry K."/>
            <person name="Blanchette R.A."/>
            <person name="Henrissat B."/>
            <person name="Martinez A.T."/>
            <person name="Otillar R."/>
            <person name="Spatafora J.W."/>
            <person name="Yadav J.S."/>
            <person name="Aerts A."/>
            <person name="Benoit I."/>
            <person name="Boyd A."/>
            <person name="Carlson A."/>
            <person name="Copeland A."/>
            <person name="Coutinho P.M."/>
            <person name="de Vries R.P."/>
            <person name="Ferreira P."/>
            <person name="Findley K."/>
            <person name="Foster B."/>
            <person name="Gaskell J."/>
            <person name="Glotzer D."/>
            <person name="Gorecki P."/>
            <person name="Heitman J."/>
            <person name="Hesse C."/>
            <person name="Hori C."/>
            <person name="Igarashi K."/>
            <person name="Jurgens J.A."/>
            <person name="Kallen N."/>
            <person name="Kersten P."/>
            <person name="Kohler A."/>
            <person name="Kuees U."/>
            <person name="Kumar T.K.A."/>
            <person name="Kuo A."/>
            <person name="LaButti K."/>
            <person name="Larrondo L.F."/>
            <person name="Lindquist E."/>
            <person name="Ling A."/>
            <person name="Lombard V."/>
            <person name="Lucas S."/>
            <person name="Lundell T."/>
            <person name="Martin R."/>
            <person name="McLaughlin D.J."/>
            <person name="Morgenstern I."/>
            <person name="Morin E."/>
            <person name="Murat C."/>
            <person name="Nagy L.G."/>
            <person name="Nolan M."/>
            <person name="Ohm R.A."/>
            <person name="Patyshakuliyeva A."/>
            <person name="Rokas A."/>
            <person name="Ruiz-Duenas F.J."/>
            <person name="Sabat G."/>
            <person name="Salamov A."/>
            <person name="Samejima M."/>
            <person name="Schmutz J."/>
            <person name="Slot J.C."/>
            <person name="St John F."/>
            <person name="Stenlid J."/>
            <person name="Sun H."/>
            <person name="Sun S."/>
            <person name="Syed K."/>
            <person name="Tsang A."/>
            <person name="Wiebenga A."/>
            <person name="Young D."/>
            <person name="Pisabarro A."/>
            <person name="Eastwood D.C."/>
            <person name="Martin F."/>
            <person name="Cullen D."/>
            <person name="Grigoriev I.V."/>
            <person name="Hibbett D.S."/>
        </authorList>
    </citation>
    <scope>NUCLEOTIDE SEQUENCE [LARGE SCALE GENOMIC DNA]</scope>
    <source>
        <strain evidence="2 3">MD-104</strain>
    </source>
</reference>
<name>A0A2H3K1F3_WOLCO</name>
<protein>
    <submittedName>
        <fullName evidence="2">Uncharacterized protein</fullName>
    </submittedName>
</protein>